<evidence type="ECO:0000256" key="3">
    <source>
        <dbReference type="ARBA" id="ARBA00022475"/>
    </source>
</evidence>
<evidence type="ECO:0000256" key="5">
    <source>
        <dbReference type="ARBA" id="ARBA00022692"/>
    </source>
</evidence>
<comment type="caution">
    <text evidence="11">The sequence shown here is derived from an EMBL/GenBank/DDBJ whole genome shotgun (WGS) entry which is preliminary data.</text>
</comment>
<keyword evidence="12" id="KW-1185">Reference proteome</keyword>
<dbReference type="Pfam" id="PF00083">
    <property type="entry name" value="Sugar_tr"/>
    <property type="match status" value="1"/>
</dbReference>
<dbReference type="EMBL" id="JABFTP020000021">
    <property type="protein sequence ID" value="KAL3268114.1"/>
    <property type="molecule type" value="Genomic_DNA"/>
</dbReference>
<feature type="transmembrane region" description="Helical" evidence="9">
    <location>
        <begin position="124"/>
        <end position="144"/>
    </location>
</feature>
<dbReference type="PROSITE" id="PS50850">
    <property type="entry name" value="MFS"/>
    <property type="match status" value="1"/>
</dbReference>
<dbReference type="InterPro" id="IPR005828">
    <property type="entry name" value="MFS_sugar_transport-like"/>
</dbReference>
<protein>
    <recommendedName>
        <fullName evidence="10">Major facilitator superfamily (MFS) profile domain-containing protein</fullName>
    </recommendedName>
</protein>
<evidence type="ECO:0000256" key="9">
    <source>
        <dbReference type="SAM" id="Phobius"/>
    </source>
</evidence>
<evidence type="ECO:0000256" key="8">
    <source>
        <dbReference type="ARBA" id="ARBA00023180"/>
    </source>
</evidence>
<dbReference type="InterPro" id="IPR020846">
    <property type="entry name" value="MFS_dom"/>
</dbReference>
<accession>A0ABD2MPG1</accession>
<dbReference type="GO" id="GO:0005886">
    <property type="term" value="C:plasma membrane"/>
    <property type="evidence" value="ECO:0007669"/>
    <property type="project" value="UniProtKB-SubCell"/>
</dbReference>
<dbReference type="PANTHER" id="PTHR48021:SF46">
    <property type="entry name" value="MAJOR FACILITATOR SUPERFAMILY (MFS) PROFILE DOMAIN-CONTAINING PROTEIN"/>
    <property type="match status" value="1"/>
</dbReference>
<dbReference type="PANTHER" id="PTHR48021">
    <property type="match status" value="1"/>
</dbReference>
<keyword evidence="5 9" id="KW-0812">Transmembrane</keyword>
<feature type="transmembrane region" description="Helical" evidence="9">
    <location>
        <begin position="156"/>
        <end position="175"/>
    </location>
</feature>
<dbReference type="InterPro" id="IPR050549">
    <property type="entry name" value="MFS_Trehalose_Transporter"/>
</dbReference>
<evidence type="ECO:0000256" key="7">
    <source>
        <dbReference type="ARBA" id="ARBA00023136"/>
    </source>
</evidence>
<proteinExistence type="predicted"/>
<keyword evidence="7 9" id="KW-0472">Membrane</keyword>
<feature type="transmembrane region" description="Helical" evidence="9">
    <location>
        <begin position="99"/>
        <end position="118"/>
    </location>
</feature>
<evidence type="ECO:0000256" key="4">
    <source>
        <dbReference type="ARBA" id="ARBA00022597"/>
    </source>
</evidence>
<sequence>MCCFLQNILVFKMLEVFARTEIIQYLAVGFGSLNIITSGMQYGWPSASLTHLQNPNDTTVNVHLTASEGSWVAVANLIGAIIGSPLAGVTVDIVGRRKMILFTFFPYMASWLSIAFATTPTVMIFGRFISGISDGCIFTSLPIYIGEIASPKVRGLLCSSVPVCLIGGVLLVNVLDTFMTLSASALFSTIPPITCFVGMLFMPESPYFLLTQNRTSEARATLEKLRGTDDVDDELNRITESTKQSKEESKGTFRDVFTIPSNRRALLIMMLLRAAQQLSGITALVFYVSLILQAAGATYSVTISTMIFFSAQLIMSIVGSVIVDWTGRRFLLLLSALGSAMALFVEALYFQLDSEGADLSNWNLLPITALVVYVIFYGVGLQNIPILMLGELFPTSIKAAAVCFGDLYFAALAAIVSKFFKLLAKT</sequence>
<dbReference type="InterPro" id="IPR036259">
    <property type="entry name" value="MFS_trans_sf"/>
</dbReference>
<dbReference type="Proteomes" id="UP001516400">
    <property type="component" value="Unassembled WGS sequence"/>
</dbReference>
<dbReference type="Gene3D" id="1.20.1250.20">
    <property type="entry name" value="MFS general substrate transporter like domains"/>
    <property type="match status" value="1"/>
</dbReference>
<feature type="transmembrane region" description="Helical" evidence="9">
    <location>
        <begin position="364"/>
        <end position="387"/>
    </location>
</feature>
<dbReference type="PRINTS" id="PR00171">
    <property type="entry name" value="SUGRTRNSPORT"/>
</dbReference>
<reference evidence="11 12" key="1">
    <citation type="journal article" date="2021" name="BMC Biol.">
        <title>Horizontally acquired antibacterial genes associated with adaptive radiation of ladybird beetles.</title>
        <authorList>
            <person name="Li H.S."/>
            <person name="Tang X.F."/>
            <person name="Huang Y.H."/>
            <person name="Xu Z.Y."/>
            <person name="Chen M.L."/>
            <person name="Du X.Y."/>
            <person name="Qiu B.Y."/>
            <person name="Chen P.T."/>
            <person name="Zhang W."/>
            <person name="Slipinski A."/>
            <person name="Escalona H.E."/>
            <person name="Waterhouse R.M."/>
            <person name="Zwick A."/>
            <person name="Pang H."/>
        </authorList>
    </citation>
    <scope>NUCLEOTIDE SEQUENCE [LARGE SCALE GENOMIC DNA]</scope>
    <source>
        <strain evidence="11">SYSU2018</strain>
    </source>
</reference>
<feature type="domain" description="Major facilitator superfamily (MFS) profile" evidence="10">
    <location>
        <begin position="27"/>
        <end position="426"/>
    </location>
</feature>
<evidence type="ECO:0000256" key="1">
    <source>
        <dbReference type="ARBA" id="ARBA00004651"/>
    </source>
</evidence>
<feature type="transmembrane region" description="Helical" evidence="9">
    <location>
        <begin position="330"/>
        <end position="352"/>
    </location>
</feature>
<dbReference type="FunFam" id="1.20.1250.20:FF:000218">
    <property type="entry name" value="facilitated trehalose transporter Tret1"/>
    <property type="match status" value="1"/>
</dbReference>
<dbReference type="InterPro" id="IPR005829">
    <property type="entry name" value="Sugar_transporter_CS"/>
</dbReference>
<name>A0ABD2MPG1_9CUCU</name>
<feature type="transmembrane region" description="Helical" evidence="9">
    <location>
        <begin position="69"/>
        <end position="87"/>
    </location>
</feature>
<feature type="transmembrane region" description="Helical" evidence="9">
    <location>
        <begin position="301"/>
        <end position="323"/>
    </location>
</feature>
<dbReference type="PROSITE" id="PS00216">
    <property type="entry name" value="SUGAR_TRANSPORT_1"/>
    <property type="match status" value="1"/>
</dbReference>
<evidence type="ECO:0000259" key="10">
    <source>
        <dbReference type="PROSITE" id="PS50850"/>
    </source>
</evidence>
<dbReference type="InterPro" id="IPR003663">
    <property type="entry name" value="Sugar/inositol_transpt"/>
</dbReference>
<keyword evidence="3" id="KW-1003">Cell membrane</keyword>
<feature type="transmembrane region" description="Helical" evidence="9">
    <location>
        <begin position="271"/>
        <end position="295"/>
    </location>
</feature>
<evidence type="ECO:0000313" key="12">
    <source>
        <dbReference type="Proteomes" id="UP001516400"/>
    </source>
</evidence>
<gene>
    <name evidence="11" type="ORF">HHI36_007241</name>
</gene>
<dbReference type="AlphaFoldDB" id="A0ABD2MPG1"/>
<keyword evidence="8" id="KW-0325">Glycoprotein</keyword>
<evidence type="ECO:0000256" key="6">
    <source>
        <dbReference type="ARBA" id="ARBA00022989"/>
    </source>
</evidence>
<keyword evidence="2" id="KW-0813">Transport</keyword>
<dbReference type="PROSITE" id="PS00217">
    <property type="entry name" value="SUGAR_TRANSPORT_2"/>
    <property type="match status" value="1"/>
</dbReference>
<evidence type="ECO:0000256" key="2">
    <source>
        <dbReference type="ARBA" id="ARBA00022448"/>
    </source>
</evidence>
<dbReference type="SUPFAM" id="SSF103473">
    <property type="entry name" value="MFS general substrate transporter"/>
    <property type="match status" value="1"/>
</dbReference>
<feature type="transmembrane region" description="Helical" evidence="9">
    <location>
        <begin position="399"/>
        <end position="420"/>
    </location>
</feature>
<feature type="transmembrane region" description="Helical" evidence="9">
    <location>
        <begin position="181"/>
        <end position="202"/>
    </location>
</feature>
<evidence type="ECO:0000313" key="11">
    <source>
        <dbReference type="EMBL" id="KAL3268114.1"/>
    </source>
</evidence>
<organism evidence="11 12">
    <name type="scientific">Cryptolaemus montrouzieri</name>
    <dbReference type="NCBI Taxonomy" id="559131"/>
    <lineage>
        <taxon>Eukaryota</taxon>
        <taxon>Metazoa</taxon>
        <taxon>Ecdysozoa</taxon>
        <taxon>Arthropoda</taxon>
        <taxon>Hexapoda</taxon>
        <taxon>Insecta</taxon>
        <taxon>Pterygota</taxon>
        <taxon>Neoptera</taxon>
        <taxon>Endopterygota</taxon>
        <taxon>Coleoptera</taxon>
        <taxon>Polyphaga</taxon>
        <taxon>Cucujiformia</taxon>
        <taxon>Coccinelloidea</taxon>
        <taxon>Coccinellidae</taxon>
        <taxon>Scymninae</taxon>
        <taxon>Scymnini</taxon>
        <taxon>Cryptolaemus</taxon>
    </lineage>
</organism>
<keyword evidence="4" id="KW-0762">Sugar transport</keyword>
<keyword evidence="6 9" id="KW-1133">Transmembrane helix</keyword>
<feature type="transmembrane region" description="Helical" evidence="9">
    <location>
        <begin position="22"/>
        <end position="44"/>
    </location>
</feature>
<comment type="subcellular location">
    <subcellularLocation>
        <location evidence="1">Cell membrane</location>
        <topology evidence="1">Multi-pass membrane protein</topology>
    </subcellularLocation>
</comment>